<comment type="caution">
    <text evidence="1">The sequence shown here is derived from an EMBL/GenBank/DDBJ whole genome shotgun (WGS) entry which is preliminary data.</text>
</comment>
<protein>
    <submittedName>
        <fullName evidence="1">Phage tail protein</fullName>
    </submittedName>
</protein>
<gene>
    <name evidence="1" type="ORF">B0180_05645</name>
</gene>
<evidence type="ECO:0000313" key="1">
    <source>
        <dbReference type="EMBL" id="OOR83923.1"/>
    </source>
</evidence>
<evidence type="ECO:0000313" key="2">
    <source>
        <dbReference type="Proteomes" id="UP000190322"/>
    </source>
</evidence>
<sequence length="232" mass="24354">MKTIELHGILAKKFGRFFRLDVKSAKEASHALACQIPAYKAFMLESERLGYRFAVFNGKKRTQATNIGERELDYRTSSDHIHIVPRVVGSGGKAAGWIQTIAGVAMIVAGIVGTPFTGGTSMSLVAAGVGMLASGVATLLAPTPDVAVDNEDGNKPNNGFGGAVTTTAQGNPVPILYGRRLIGGFIVSAGITAYDKTIDGGVRVHNHSGDINAKGIAGNMIKRSMAEVRKSL</sequence>
<reference evidence="1 2" key="1">
    <citation type="submission" date="2017-02" db="EMBL/GenBank/DDBJ databases">
        <title>Draft genome sequence of Moraxella canis CCUG 8415A type strain.</title>
        <authorList>
            <person name="Engstrom-Jakobsson H."/>
            <person name="Salva-Serra F."/>
            <person name="Thorell K."/>
            <person name="Gonzales-Siles L."/>
            <person name="Karlsson R."/>
            <person name="Boulund F."/>
            <person name="Engstrand L."/>
            <person name="Moore E."/>
        </authorList>
    </citation>
    <scope>NUCLEOTIDE SEQUENCE [LARGE SCALE GENOMIC DNA]</scope>
    <source>
        <strain evidence="1 2">CCUG 8415A</strain>
    </source>
</reference>
<organism evidence="1 2">
    <name type="scientific">Moraxella canis</name>
    <dbReference type="NCBI Taxonomy" id="90239"/>
    <lineage>
        <taxon>Bacteria</taxon>
        <taxon>Pseudomonadati</taxon>
        <taxon>Pseudomonadota</taxon>
        <taxon>Gammaproteobacteria</taxon>
        <taxon>Moraxellales</taxon>
        <taxon>Moraxellaceae</taxon>
        <taxon>Moraxella</taxon>
    </lineage>
</organism>
<dbReference type="AlphaFoldDB" id="A0A1S9ZKN9"/>
<name>A0A1S9ZKN9_9GAMM</name>
<proteinExistence type="predicted"/>
<dbReference type="EMBL" id="MUXT01000006">
    <property type="protein sequence ID" value="OOR83923.1"/>
    <property type="molecule type" value="Genomic_DNA"/>
</dbReference>
<dbReference type="Proteomes" id="UP000190322">
    <property type="component" value="Unassembled WGS sequence"/>
</dbReference>
<accession>A0A1S9ZKN9</accession>